<organism evidence="5 6">
    <name type="scientific">Ricinus communis</name>
    <name type="common">Castor bean</name>
    <dbReference type="NCBI Taxonomy" id="3988"/>
    <lineage>
        <taxon>Eukaryota</taxon>
        <taxon>Viridiplantae</taxon>
        <taxon>Streptophyta</taxon>
        <taxon>Embryophyta</taxon>
        <taxon>Tracheophyta</taxon>
        <taxon>Spermatophyta</taxon>
        <taxon>Magnoliopsida</taxon>
        <taxon>eudicotyledons</taxon>
        <taxon>Gunneridae</taxon>
        <taxon>Pentapetalae</taxon>
        <taxon>rosids</taxon>
        <taxon>fabids</taxon>
        <taxon>Malpighiales</taxon>
        <taxon>Euphorbiaceae</taxon>
        <taxon>Acalyphoideae</taxon>
        <taxon>Acalypheae</taxon>
        <taxon>Ricinus</taxon>
    </lineage>
</organism>
<dbReference type="InParanoid" id="B9S6N2"/>
<sequence>MEPELALDYAYKLKPKQTTFLNSLFTSTLNTAATTLISVASNVQMEHPEKWKPRDHLKFMMMLMTWMTVWVLRFWMDHFPSLMRFSPHHLLLGCFSPFLRSLNGNSNSLVPSLSSMITLPTSASSFHSLLRQDDFDGPSVEALGRALTHALGLLNEIPATSRKYQFAMAMADKIMDGNFRDGQAELMEVNRAALSSAFSRTLGLLYRSLQQPVISDQSETWTTRWLRSLPMGNYISAYLKGVNYCIKTLLQTVAKGALELEKRPQQSSYYERVDDLVAEKFAQELLWITDKLRAYGAVDEAMVQWSSATGLNSLSFSANPRVQGYIVKISAILLADLSGDKVEVPRQVKFGLLALWIPLFCYANNGISYPFLTSFEKMQVERAMDEVISTLPAKDQEIILTNWLQDFTVCASDWPDLQVSYDRWCRYTREFGA</sequence>
<dbReference type="UniPathway" id="UPA00143"/>
<dbReference type="KEGG" id="rcu:8268704"/>
<dbReference type="InterPro" id="IPR058039">
    <property type="entry name" value="At3g05675-like_ankyrin"/>
</dbReference>
<evidence type="ECO:0000313" key="6">
    <source>
        <dbReference type="Proteomes" id="UP000008311"/>
    </source>
</evidence>
<keyword evidence="6" id="KW-1185">Reference proteome</keyword>
<dbReference type="EMBL" id="EQ973881">
    <property type="protein sequence ID" value="EEF40758.1"/>
    <property type="molecule type" value="Genomic_DNA"/>
</dbReference>
<dbReference type="AlphaFoldDB" id="B9S6N2"/>
<evidence type="ECO:0000256" key="2">
    <source>
        <dbReference type="ARBA" id="ARBA00004906"/>
    </source>
</evidence>
<dbReference type="Pfam" id="PF25553">
    <property type="entry name" value="BTB-POZ_ANK-like"/>
    <property type="match status" value="1"/>
</dbReference>
<name>B9S6N2_RICCO</name>
<dbReference type="InterPro" id="IPR038920">
    <property type="entry name" value="At3g05675-like"/>
</dbReference>
<evidence type="ECO:0000259" key="4">
    <source>
        <dbReference type="Pfam" id="PF25553"/>
    </source>
</evidence>
<proteinExistence type="predicted"/>
<accession>B9S6N2</accession>
<evidence type="ECO:0000313" key="5">
    <source>
        <dbReference type="EMBL" id="EEF40758.1"/>
    </source>
</evidence>
<keyword evidence="3" id="KW-0833">Ubl conjugation pathway</keyword>
<dbReference type="PANTHER" id="PTHR31060:SF31">
    <property type="entry name" value="BTB_POZ DOMAIN PROTEIN"/>
    <property type="match status" value="1"/>
</dbReference>
<comment type="function">
    <text evidence="1">May act as a substrate-specific adapter of an E3 ubiquitin-protein ligase complex (CUL3-RBX1-BTB) which mediates the ubiquitination and subsequent proteasomal degradation of target proteins.</text>
</comment>
<protein>
    <recommendedName>
        <fullName evidence="4">At3g05675-like ankyrin-like domain-containing protein</fullName>
    </recommendedName>
</protein>
<dbReference type="OrthoDB" id="778222at2759"/>
<evidence type="ECO:0000256" key="3">
    <source>
        <dbReference type="ARBA" id="ARBA00022786"/>
    </source>
</evidence>
<dbReference type="eggNOG" id="ENOG502QSSC">
    <property type="taxonomic scope" value="Eukaryota"/>
</dbReference>
<dbReference type="GO" id="GO:0016567">
    <property type="term" value="P:protein ubiquitination"/>
    <property type="evidence" value="ECO:0007669"/>
    <property type="project" value="UniProtKB-UniPathway"/>
</dbReference>
<comment type="pathway">
    <text evidence="2">Protein modification; protein ubiquitination.</text>
</comment>
<dbReference type="STRING" id="3988.B9S6N2"/>
<dbReference type="PANTHER" id="PTHR31060">
    <property type="entry name" value="OSJNBA0011J08.25 PROTEIN-RELATED"/>
    <property type="match status" value="1"/>
</dbReference>
<feature type="domain" description="At3g05675-like ankyrin-like" evidence="4">
    <location>
        <begin position="245"/>
        <end position="427"/>
    </location>
</feature>
<evidence type="ECO:0000256" key="1">
    <source>
        <dbReference type="ARBA" id="ARBA00002668"/>
    </source>
</evidence>
<dbReference type="FunCoup" id="B9S6N2">
    <property type="interactions" value="9"/>
</dbReference>
<gene>
    <name evidence="5" type="ORF">RCOM_1111370</name>
</gene>
<dbReference type="Proteomes" id="UP000008311">
    <property type="component" value="Unassembled WGS sequence"/>
</dbReference>
<reference evidence="6" key="1">
    <citation type="journal article" date="2010" name="Nat. Biotechnol.">
        <title>Draft genome sequence of the oilseed species Ricinus communis.</title>
        <authorList>
            <person name="Chan A.P."/>
            <person name="Crabtree J."/>
            <person name="Zhao Q."/>
            <person name="Lorenzi H."/>
            <person name="Orvis J."/>
            <person name="Puiu D."/>
            <person name="Melake-Berhan A."/>
            <person name="Jones K.M."/>
            <person name="Redman J."/>
            <person name="Chen G."/>
            <person name="Cahoon E.B."/>
            <person name="Gedil M."/>
            <person name="Stanke M."/>
            <person name="Haas B.J."/>
            <person name="Wortman J.R."/>
            <person name="Fraser-Liggett C.M."/>
            <person name="Ravel J."/>
            <person name="Rabinowicz P.D."/>
        </authorList>
    </citation>
    <scope>NUCLEOTIDE SEQUENCE [LARGE SCALE GENOMIC DNA]</scope>
    <source>
        <strain evidence="6">cv. Hale</strain>
    </source>
</reference>